<dbReference type="OrthoDB" id="527512at2"/>
<proteinExistence type="predicted"/>
<evidence type="ECO:0000313" key="1">
    <source>
        <dbReference type="EMBL" id="PSF33879.1"/>
    </source>
</evidence>
<dbReference type="RefSeq" id="WP_106458565.1">
    <property type="nucleotide sequence ID" value="NZ_PXOH01000028.1"/>
</dbReference>
<reference evidence="1 2" key="1">
    <citation type="submission" date="2018-03" db="EMBL/GenBank/DDBJ databases">
        <title>The ancient ancestry and fast evolution of plastids.</title>
        <authorList>
            <person name="Moore K.R."/>
            <person name="Magnabosco C."/>
            <person name="Momper L."/>
            <person name="Gold D.A."/>
            <person name="Bosak T."/>
            <person name="Fournier G.P."/>
        </authorList>
    </citation>
    <scope>NUCLEOTIDE SEQUENCE [LARGE SCALE GENOMIC DNA]</scope>
    <source>
        <strain evidence="1 2">CCALA 016</strain>
    </source>
</reference>
<dbReference type="Proteomes" id="UP000239001">
    <property type="component" value="Unassembled WGS sequence"/>
</dbReference>
<protein>
    <submittedName>
        <fullName evidence="1">Uncharacterized protein</fullName>
    </submittedName>
</protein>
<sequence length="74" mass="8608">MSDQQSQNHEITIQSLLKAPEATLRILWQLMVNVTELINSILHHINTHPDFDTWLTEWELPASILNSFIRNAKT</sequence>
<keyword evidence="2" id="KW-1185">Reference proteome</keyword>
<organism evidence="1 2">
    <name type="scientific">Aphanothece hegewaldii CCALA 016</name>
    <dbReference type="NCBI Taxonomy" id="2107694"/>
    <lineage>
        <taxon>Bacteria</taxon>
        <taxon>Bacillati</taxon>
        <taxon>Cyanobacteriota</taxon>
        <taxon>Cyanophyceae</taxon>
        <taxon>Oscillatoriophycideae</taxon>
        <taxon>Chroococcales</taxon>
        <taxon>Aphanothecaceae</taxon>
        <taxon>Aphanothece</taxon>
    </lineage>
</organism>
<accession>A0A2T1LTB5</accession>
<dbReference type="AlphaFoldDB" id="A0A2T1LTB5"/>
<comment type="caution">
    <text evidence="1">The sequence shown here is derived from an EMBL/GenBank/DDBJ whole genome shotgun (WGS) entry which is preliminary data.</text>
</comment>
<evidence type="ECO:0000313" key="2">
    <source>
        <dbReference type="Proteomes" id="UP000239001"/>
    </source>
</evidence>
<gene>
    <name evidence="1" type="ORF">C7H19_19340</name>
</gene>
<dbReference type="EMBL" id="PXOH01000028">
    <property type="protein sequence ID" value="PSF33879.1"/>
    <property type="molecule type" value="Genomic_DNA"/>
</dbReference>
<reference evidence="1 2" key="2">
    <citation type="submission" date="2018-03" db="EMBL/GenBank/DDBJ databases">
        <authorList>
            <person name="Keele B.F."/>
        </authorList>
    </citation>
    <scope>NUCLEOTIDE SEQUENCE [LARGE SCALE GENOMIC DNA]</scope>
    <source>
        <strain evidence="1 2">CCALA 016</strain>
    </source>
</reference>
<name>A0A2T1LTB5_9CHRO</name>